<dbReference type="KEGG" id="mas:Mahau_2891"/>
<sequence>MSNFTDYAPKGNYPFIVSYPDSLHIRSQASTSASILYTAPRGTVMMYLSDAGYANGYKWWRVKYFDFSAKAFKAGYAACQETFGYKDFYLLILGWPVIFPNLVLMGSTLVFDRYSTMEYNDAGDLIGWSTVGKSYYGQSGFHLVWDTVDAWVRCFNCGTNYPERMAIRSDIGNPVAWAYWGCNGNDPGDTRPDYPFTIKACKPGTNIPSNYDMTNRYFLLYELRAGGWVGPM</sequence>
<dbReference type="InterPro" id="IPR003646">
    <property type="entry name" value="SH3-like_bac-type"/>
</dbReference>
<keyword evidence="1" id="KW-1133">Transmembrane helix</keyword>
<dbReference type="STRING" id="697281.Mahau_2891"/>
<evidence type="ECO:0000256" key="1">
    <source>
        <dbReference type="SAM" id="Phobius"/>
    </source>
</evidence>
<organism evidence="3 4">
    <name type="scientific">Mahella australiensis (strain DSM 15567 / CIP 107919 / 50-1 BON)</name>
    <dbReference type="NCBI Taxonomy" id="697281"/>
    <lineage>
        <taxon>Bacteria</taxon>
        <taxon>Bacillati</taxon>
        <taxon>Bacillota</taxon>
        <taxon>Clostridia</taxon>
        <taxon>Thermoanaerobacterales</taxon>
        <taxon>Thermoanaerobacterales Family IV. Incertae Sedis</taxon>
        <taxon>Mahella</taxon>
    </lineage>
</organism>
<keyword evidence="1" id="KW-0812">Transmembrane</keyword>
<feature type="transmembrane region" description="Helical" evidence="1">
    <location>
        <begin position="88"/>
        <end position="111"/>
    </location>
</feature>
<dbReference type="EMBL" id="CP002360">
    <property type="protein sequence ID" value="AEE98013.1"/>
    <property type="molecule type" value="Genomic_DNA"/>
</dbReference>
<reference evidence="3 4" key="2">
    <citation type="journal article" date="2011" name="Stand. Genomic Sci.">
        <title>Complete genome sequence of Mahella australiensis type strain (50-1 BON).</title>
        <authorList>
            <person name="Sikorski J."/>
            <person name="Teshima H."/>
            <person name="Nolan M."/>
            <person name="Lucas S."/>
            <person name="Hammon N."/>
            <person name="Deshpande S."/>
            <person name="Cheng J.F."/>
            <person name="Pitluck S."/>
            <person name="Liolios K."/>
            <person name="Pagani I."/>
            <person name="Ivanova N."/>
            <person name="Huntemann M."/>
            <person name="Mavromatis K."/>
            <person name="Ovchinikova G."/>
            <person name="Pati A."/>
            <person name="Tapia R."/>
            <person name="Han C."/>
            <person name="Goodwin L."/>
            <person name="Chen A."/>
            <person name="Palaniappan K."/>
            <person name="Land M."/>
            <person name="Hauser L."/>
            <person name="Ngatchou-Djao O.D."/>
            <person name="Rohde M."/>
            <person name="Pukall R."/>
            <person name="Spring S."/>
            <person name="Abt B."/>
            <person name="Goker M."/>
            <person name="Detter J.C."/>
            <person name="Woyke T."/>
            <person name="Bristow J."/>
            <person name="Markowitz V."/>
            <person name="Hugenholtz P."/>
            <person name="Eisen J.A."/>
            <person name="Kyrpides N.C."/>
            <person name="Klenk H.P."/>
            <person name="Lapidus A."/>
        </authorList>
    </citation>
    <scope>NUCLEOTIDE SEQUENCE [LARGE SCALE GENOMIC DNA]</scope>
    <source>
        <strain evidence="4">DSM 15567 / CIP 107919 / 50-1 BON</strain>
    </source>
</reference>
<reference evidence="4" key="1">
    <citation type="submission" date="2010-11" db="EMBL/GenBank/DDBJ databases">
        <title>The complete genome of Mahella australiensis DSM 15567.</title>
        <authorList>
            <consortium name="US DOE Joint Genome Institute (JGI-PGF)"/>
            <person name="Lucas S."/>
            <person name="Copeland A."/>
            <person name="Lapidus A."/>
            <person name="Bruce D."/>
            <person name="Goodwin L."/>
            <person name="Pitluck S."/>
            <person name="Kyrpides N."/>
            <person name="Mavromatis K."/>
            <person name="Pagani I."/>
            <person name="Ivanova N."/>
            <person name="Teshima H."/>
            <person name="Brettin T."/>
            <person name="Detter J.C."/>
            <person name="Han C."/>
            <person name="Tapia R."/>
            <person name="Land M."/>
            <person name="Hauser L."/>
            <person name="Markowitz V."/>
            <person name="Cheng J.-F."/>
            <person name="Hugenholtz P."/>
            <person name="Woyke T."/>
            <person name="Wu D."/>
            <person name="Spring S."/>
            <person name="Pukall R."/>
            <person name="Steenblock K."/>
            <person name="Schneider S."/>
            <person name="Klenk H.-P."/>
            <person name="Eisen J.A."/>
        </authorList>
    </citation>
    <scope>NUCLEOTIDE SEQUENCE [LARGE SCALE GENOMIC DNA]</scope>
    <source>
        <strain evidence="4">DSM 15567 / CIP 107919 / 50-1 BON</strain>
    </source>
</reference>
<keyword evidence="1" id="KW-0472">Membrane</keyword>
<name>F4A0F2_MAHA5</name>
<dbReference type="Proteomes" id="UP000008457">
    <property type="component" value="Chromosome"/>
</dbReference>
<dbReference type="Gene3D" id="2.30.30.40">
    <property type="entry name" value="SH3 Domains"/>
    <property type="match status" value="1"/>
</dbReference>
<evidence type="ECO:0000313" key="3">
    <source>
        <dbReference type="EMBL" id="AEE98013.1"/>
    </source>
</evidence>
<proteinExistence type="predicted"/>
<evidence type="ECO:0000313" key="4">
    <source>
        <dbReference type="Proteomes" id="UP000008457"/>
    </source>
</evidence>
<protein>
    <recommendedName>
        <fullName evidence="2">SH3b domain-containing protein</fullName>
    </recommendedName>
</protein>
<dbReference type="RefSeq" id="WP_013782424.1">
    <property type="nucleotide sequence ID" value="NC_015520.1"/>
</dbReference>
<dbReference type="HOGENOM" id="CLU_1193684_0_0_9"/>
<keyword evidence="4" id="KW-1185">Reference proteome</keyword>
<accession>F4A0F2</accession>
<gene>
    <name evidence="3" type="ordered locus">Mahau_2891</name>
</gene>
<feature type="domain" description="SH3b" evidence="2">
    <location>
        <begin position="21"/>
        <end position="66"/>
    </location>
</feature>
<dbReference type="AlphaFoldDB" id="F4A0F2"/>
<evidence type="ECO:0000259" key="2">
    <source>
        <dbReference type="Pfam" id="PF08239"/>
    </source>
</evidence>
<dbReference type="Pfam" id="PF08239">
    <property type="entry name" value="SH3_3"/>
    <property type="match status" value="1"/>
</dbReference>